<reference evidence="1 2" key="1">
    <citation type="submission" date="2023-12" db="EMBL/GenBank/DDBJ databases">
        <title>Baltic Sea Cyanobacteria.</title>
        <authorList>
            <person name="Delbaje E."/>
            <person name="Fewer D.P."/>
            <person name="Shishido T.K."/>
        </authorList>
    </citation>
    <scope>NUCLEOTIDE SEQUENCE [LARGE SCALE GENOMIC DNA]</scope>
    <source>
        <strain evidence="1 2">UHCC 0370</strain>
    </source>
</reference>
<evidence type="ECO:0000313" key="2">
    <source>
        <dbReference type="Proteomes" id="UP001301388"/>
    </source>
</evidence>
<sequence>MNKKLLLYAPFALASLHFEIALEIAEKYLTNGYSVTLLGCSGELPTCALNPYHYQYKCRLCRSRKSSGIKWIGTDRITVKDFYSLTSKQQKYIEEIESISLSSLEVLEKITIDGSDIGMAALRSVIFSLNEPCPDIHKHRDLITRYLVAAATVHFSIKNHLVEQKPDEFILFNGSFAAMRPALRIARNLNIETYVHELADDPGRYSLTKNAYPHHLDVLKQEIKKFYDSSSLTESAKYKIAHEWYSHRFNRNVPSWWFDFTRNQQAGLLPNIFSQERSSKYVKVGIFNSSEGEFTTITEYTNPFYKDQNQGIYQILKDLKSQNCLKFFLRVHPNLSKSDNSQTRFLEILDHEFGDRKSGNLEVIPASSSISTYDLIDACDLIITFGSTVGIEAVYRGRPSILMGKALYEDLGCVIRPNSHEDLIEILNHYVLFRSLPKAYSLPDTQTLEIATIKYGFFFKQWGYPLEYVKFHSLDKASLHRNGKEYFVKPSLRAIALSFIPRVLIKLRKLIVKYLRWNY</sequence>
<dbReference type="Pfam" id="PF05159">
    <property type="entry name" value="Capsule_synth"/>
    <property type="match status" value="1"/>
</dbReference>
<dbReference type="InterPro" id="IPR007833">
    <property type="entry name" value="Capsule_polysaccharide_synth"/>
</dbReference>
<dbReference type="Gene3D" id="3.40.50.12580">
    <property type="match status" value="1"/>
</dbReference>
<evidence type="ECO:0008006" key="3">
    <source>
        <dbReference type="Google" id="ProtNLM"/>
    </source>
</evidence>
<evidence type="ECO:0000313" key="1">
    <source>
        <dbReference type="EMBL" id="MEA5479315.1"/>
    </source>
</evidence>
<proteinExistence type="predicted"/>
<comment type="caution">
    <text evidence="1">The sequence shown here is derived from an EMBL/GenBank/DDBJ whole genome shotgun (WGS) entry which is preliminary data.</text>
</comment>
<gene>
    <name evidence="1" type="ORF">VB774_16965</name>
</gene>
<dbReference type="EMBL" id="JAYGIE010000087">
    <property type="protein sequence ID" value="MEA5479315.1"/>
    <property type="molecule type" value="Genomic_DNA"/>
</dbReference>
<dbReference type="Proteomes" id="UP001301388">
    <property type="component" value="Unassembled WGS sequence"/>
</dbReference>
<organism evidence="1 2">
    <name type="scientific">Pseudanabaena galeata UHCC 0370</name>
    <dbReference type="NCBI Taxonomy" id="3110310"/>
    <lineage>
        <taxon>Bacteria</taxon>
        <taxon>Bacillati</taxon>
        <taxon>Cyanobacteriota</taxon>
        <taxon>Cyanophyceae</taxon>
        <taxon>Pseudanabaenales</taxon>
        <taxon>Pseudanabaenaceae</taxon>
        <taxon>Pseudanabaena</taxon>
    </lineage>
</organism>
<name>A0ABU5TM25_9CYAN</name>
<keyword evidence="2" id="KW-1185">Reference proteome</keyword>
<dbReference type="InterPro" id="IPR043148">
    <property type="entry name" value="TagF_C"/>
</dbReference>
<accession>A0ABU5TM25</accession>
<protein>
    <recommendedName>
        <fullName evidence="3">Capsule polysaccharide biosynthesis protein</fullName>
    </recommendedName>
</protein>
<dbReference type="RefSeq" id="WP_323262581.1">
    <property type="nucleotide sequence ID" value="NZ_JAYGIE010000087.1"/>
</dbReference>